<organism evidence="3">
    <name type="scientific">mine drainage metagenome</name>
    <dbReference type="NCBI Taxonomy" id="410659"/>
    <lineage>
        <taxon>unclassified sequences</taxon>
        <taxon>metagenomes</taxon>
        <taxon>ecological metagenomes</taxon>
    </lineage>
</organism>
<sequence>MAKDSGPRRPRRRFGRVRKLPSGQYQAGYLAPDGSVIYAQQTFPTKAMADRWLVLTEAEMMSGTWMPPERRRETVGEWAERWLTQGRGQGLWRTTTTHRYANVVKTHVNTRWGATPLGDVTREDVREWATEMREAGSALGTVRYAVGT</sequence>
<dbReference type="Gene3D" id="1.10.150.130">
    <property type="match status" value="1"/>
</dbReference>
<name>T0ZU93_9ZZZZ</name>
<reference evidence="3" key="2">
    <citation type="journal article" date="2014" name="ISME J.">
        <title>Microbial stratification in low pH oxic and suboxic macroscopic growths along an acid mine drainage.</title>
        <authorList>
            <person name="Mendez-Garcia C."/>
            <person name="Mesa V."/>
            <person name="Sprenger R.R."/>
            <person name="Richter M."/>
            <person name="Diez M.S."/>
            <person name="Solano J."/>
            <person name="Bargiela R."/>
            <person name="Golyshina O.V."/>
            <person name="Manteca A."/>
            <person name="Ramos J.L."/>
            <person name="Gallego J.R."/>
            <person name="Llorente I."/>
            <person name="Martins Dos Santos V.A."/>
            <person name="Jensen O.N."/>
            <person name="Pelaez A.I."/>
            <person name="Sanchez J."/>
            <person name="Ferrer M."/>
        </authorList>
    </citation>
    <scope>NUCLEOTIDE SEQUENCE</scope>
</reference>
<reference evidence="3" key="1">
    <citation type="submission" date="2013-08" db="EMBL/GenBank/DDBJ databases">
        <authorList>
            <person name="Mendez C."/>
            <person name="Richter M."/>
            <person name="Ferrer M."/>
            <person name="Sanchez J."/>
        </authorList>
    </citation>
    <scope>NUCLEOTIDE SEQUENCE</scope>
</reference>
<feature type="non-terminal residue" evidence="3">
    <location>
        <position position="148"/>
    </location>
</feature>
<comment type="caution">
    <text evidence="3">The sequence shown here is derived from an EMBL/GenBank/DDBJ whole genome shotgun (WGS) entry which is preliminary data.</text>
</comment>
<feature type="domain" description="Core-binding (CB)" evidence="2">
    <location>
        <begin position="73"/>
        <end position="148"/>
    </location>
</feature>
<dbReference type="GO" id="GO:0003677">
    <property type="term" value="F:DNA binding"/>
    <property type="evidence" value="ECO:0007669"/>
    <property type="project" value="UniProtKB-KW"/>
</dbReference>
<evidence type="ECO:0000313" key="3">
    <source>
        <dbReference type="EMBL" id="EQD33480.1"/>
    </source>
</evidence>
<gene>
    <name evidence="3" type="ORF">B2A_13128</name>
</gene>
<protein>
    <submittedName>
        <fullName evidence="3">Phage integrase family protein</fullName>
    </submittedName>
</protein>
<dbReference type="Pfam" id="PF26003">
    <property type="entry name" value="Integrase_N_phage"/>
    <property type="match status" value="1"/>
</dbReference>
<dbReference type="EMBL" id="AUZZ01009497">
    <property type="protein sequence ID" value="EQD33480.1"/>
    <property type="molecule type" value="Genomic_DNA"/>
</dbReference>
<evidence type="ECO:0000256" key="1">
    <source>
        <dbReference type="ARBA" id="ARBA00023125"/>
    </source>
</evidence>
<dbReference type="InterPro" id="IPR044068">
    <property type="entry name" value="CB"/>
</dbReference>
<dbReference type="InterPro" id="IPR010998">
    <property type="entry name" value="Integrase_recombinase_N"/>
</dbReference>
<keyword evidence="1" id="KW-0238">DNA-binding</keyword>
<accession>T0ZU93</accession>
<proteinExistence type="predicted"/>
<evidence type="ECO:0000259" key="2">
    <source>
        <dbReference type="PROSITE" id="PS51900"/>
    </source>
</evidence>
<dbReference type="InterPro" id="IPR058717">
    <property type="entry name" value="Phage_L5_Integrase_N"/>
</dbReference>
<dbReference type="AlphaFoldDB" id="T0ZU93"/>
<dbReference type="SUPFAM" id="SSF56349">
    <property type="entry name" value="DNA breaking-rejoining enzymes"/>
    <property type="match status" value="1"/>
</dbReference>
<dbReference type="PROSITE" id="PS51900">
    <property type="entry name" value="CB"/>
    <property type="match status" value="1"/>
</dbReference>
<dbReference type="InterPro" id="IPR011010">
    <property type="entry name" value="DNA_brk_join_enz"/>
</dbReference>